<dbReference type="AlphaFoldDB" id="A0AAE0GH96"/>
<dbReference type="PANTHER" id="PTHR37984:SF5">
    <property type="entry name" value="PROTEIN NYNRIN-LIKE"/>
    <property type="match status" value="1"/>
</dbReference>
<feature type="domain" description="Integrase zinc-binding" evidence="2">
    <location>
        <begin position="361"/>
        <end position="413"/>
    </location>
</feature>
<proteinExistence type="predicted"/>
<dbReference type="PANTHER" id="PTHR37984">
    <property type="entry name" value="PROTEIN CBG26694"/>
    <property type="match status" value="1"/>
</dbReference>
<evidence type="ECO:0000256" key="1">
    <source>
        <dbReference type="SAM" id="MobiDB-lite"/>
    </source>
</evidence>
<comment type="caution">
    <text evidence="3">The sequence shown here is derived from an EMBL/GenBank/DDBJ whole genome shotgun (WGS) entry which is preliminary data.</text>
</comment>
<reference evidence="3 4" key="1">
    <citation type="journal article" date="2015" name="Genome Biol. Evol.">
        <title>Comparative Genomics of a Bacterivorous Green Alga Reveals Evolutionary Causalities and Consequences of Phago-Mixotrophic Mode of Nutrition.</title>
        <authorList>
            <person name="Burns J.A."/>
            <person name="Paasch A."/>
            <person name="Narechania A."/>
            <person name="Kim E."/>
        </authorList>
    </citation>
    <scope>NUCLEOTIDE SEQUENCE [LARGE SCALE GENOMIC DNA]</scope>
    <source>
        <strain evidence="3 4">PLY_AMNH</strain>
    </source>
</reference>
<dbReference type="InterPro" id="IPR041588">
    <property type="entry name" value="Integrase_H2C2"/>
</dbReference>
<accession>A0AAE0GH96</accession>
<sequence>MERVDRPPDRYVRDILQRGWKPRRVVTGDRKPHYTANVVGEPMRVLPTILATQNSRAFRAPRAGTVVRKGDDDEVGETREVNLDEKAVAMGYSAGELRAAHGMKDEELAGVLGLAMDRRAMELLYAIAEVSATKLPKSEESEEEEHGTLAAIPIAKSTKVAVTSEDTAEPVRAQLAEWITSSSGYTQQVARRLSHQDWEERLQRMCSHGQKGTQGLGTADAVPRRRQWKMASMKLAGYEARHRQAFSRPGGKPAETSSAPEWAPVAKEKEMRLPKLPDTTRMVAMLASVTNQESLRERYPDIHEDKLCLAWVKTGGRVEVPKEEYHRVRKRAARHRWDELMGELYMVTVSGKELLVPKPCDRIQLVREHHERTGHWGIRRTLNLLWQRHYWAGMKQDVRAVVTQCQTCQRVKTHYAREEAMLTPLEIKSFMYRWSLDLAWPTKRITKAGNQRVLVMIEHYTPSSVPVRKIRSWPYHSVLCSTRALSPRTVQNIIDVAAAVF</sequence>
<evidence type="ECO:0000313" key="3">
    <source>
        <dbReference type="EMBL" id="KAK3278219.1"/>
    </source>
</evidence>
<gene>
    <name evidence="3" type="ORF">CYMTET_13845</name>
</gene>
<keyword evidence="4" id="KW-1185">Reference proteome</keyword>
<dbReference type="Gene3D" id="1.10.340.70">
    <property type="match status" value="1"/>
</dbReference>
<dbReference type="Proteomes" id="UP001190700">
    <property type="component" value="Unassembled WGS sequence"/>
</dbReference>
<dbReference type="Pfam" id="PF17921">
    <property type="entry name" value="Integrase_H2C2"/>
    <property type="match status" value="1"/>
</dbReference>
<feature type="region of interest" description="Disordered" evidence="1">
    <location>
        <begin position="244"/>
        <end position="267"/>
    </location>
</feature>
<evidence type="ECO:0000259" key="2">
    <source>
        <dbReference type="Pfam" id="PF17921"/>
    </source>
</evidence>
<protein>
    <recommendedName>
        <fullName evidence="2">Integrase zinc-binding domain-containing protein</fullName>
    </recommendedName>
</protein>
<name>A0AAE0GH96_9CHLO</name>
<dbReference type="InterPro" id="IPR050951">
    <property type="entry name" value="Retrovirus_Pol_polyprotein"/>
</dbReference>
<dbReference type="EMBL" id="LGRX02005561">
    <property type="protein sequence ID" value="KAK3278219.1"/>
    <property type="molecule type" value="Genomic_DNA"/>
</dbReference>
<dbReference type="FunFam" id="1.10.340.70:FF:000001">
    <property type="entry name" value="Retrovirus-related Pol polyprotein from transposon gypsy-like Protein"/>
    <property type="match status" value="1"/>
</dbReference>
<evidence type="ECO:0000313" key="4">
    <source>
        <dbReference type="Proteomes" id="UP001190700"/>
    </source>
</evidence>
<organism evidence="3 4">
    <name type="scientific">Cymbomonas tetramitiformis</name>
    <dbReference type="NCBI Taxonomy" id="36881"/>
    <lineage>
        <taxon>Eukaryota</taxon>
        <taxon>Viridiplantae</taxon>
        <taxon>Chlorophyta</taxon>
        <taxon>Pyramimonadophyceae</taxon>
        <taxon>Pyramimonadales</taxon>
        <taxon>Pyramimonadaceae</taxon>
        <taxon>Cymbomonas</taxon>
    </lineage>
</organism>